<protein>
    <submittedName>
        <fullName evidence="4">Alpha/beta hydrolase family protein</fullName>
    </submittedName>
</protein>
<dbReference type="InterPro" id="IPR029058">
    <property type="entry name" value="AB_hydrolase_fold"/>
</dbReference>
<gene>
    <name evidence="4" type="ORF">AABB29_02190</name>
</gene>
<keyword evidence="2" id="KW-0442">Lipid degradation</keyword>
<dbReference type="EMBL" id="CP150951">
    <property type="protein sequence ID" value="WZC49489.1"/>
    <property type="molecule type" value="Genomic_DNA"/>
</dbReference>
<dbReference type="RefSeq" id="WP_341367599.1">
    <property type="nucleotide sequence ID" value="NZ_CP150951.2"/>
</dbReference>
<proteinExistence type="predicted"/>
<name>A0ABZ2V4U7_9RHOB</name>
<evidence type="ECO:0000256" key="3">
    <source>
        <dbReference type="ARBA" id="ARBA00023098"/>
    </source>
</evidence>
<keyword evidence="3" id="KW-0443">Lipid metabolism</keyword>
<evidence type="ECO:0000313" key="5">
    <source>
        <dbReference type="Proteomes" id="UP001440612"/>
    </source>
</evidence>
<evidence type="ECO:0000256" key="2">
    <source>
        <dbReference type="ARBA" id="ARBA00022963"/>
    </source>
</evidence>
<reference evidence="5" key="1">
    <citation type="submission" date="2024-04" db="EMBL/GenBank/DDBJ databases">
        <title>Phylogenomic analyses of a clade within the roseobacter group suggest taxonomic reassignments of species of the genera Aestuariivita, Citreicella, Loktanella, Nautella, Pelagibaca, Ruegeria, Thalassobius, Thiobacimonas and Tropicibacter, and the proposal o.</title>
        <authorList>
            <person name="Jeon C.O."/>
        </authorList>
    </citation>
    <scope>NUCLEOTIDE SEQUENCE [LARGE SCALE GENOMIC DNA]</scope>
    <source>
        <strain evidence="5">BS5-3</strain>
    </source>
</reference>
<dbReference type="Gene3D" id="3.40.50.1820">
    <property type="entry name" value="alpha/beta hydrolase"/>
    <property type="match status" value="1"/>
</dbReference>
<dbReference type="PANTHER" id="PTHR10272:SF0">
    <property type="entry name" value="PLATELET-ACTIVATING FACTOR ACETYLHYDROLASE"/>
    <property type="match status" value="1"/>
</dbReference>
<organism evidence="4 5">
    <name type="scientific">Yoonia phaeophyticola</name>
    <dbReference type="NCBI Taxonomy" id="3137369"/>
    <lineage>
        <taxon>Bacteria</taxon>
        <taxon>Pseudomonadati</taxon>
        <taxon>Pseudomonadota</taxon>
        <taxon>Alphaproteobacteria</taxon>
        <taxon>Rhodobacterales</taxon>
        <taxon>Paracoccaceae</taxon>
        <taxon>Yoonia</taxon>
    </lineage>
</organism>
<evidence type="ECO:0000313" key="4">
    <source>
        <dbReference type="EMBL" id="WZC49489.1"/>
    </source>
</evidence>
<accession>A0ABZ2V4U7</accession>
<evidence type="ECO:0000256" key="1">
    <source>
        <dbReference type="ARBA" id="ARBA00022801"/>
    </source>
</evidence>
<dbReference type="SUPFAM" id="SSF53474">
    <property type="entry name" value="alpha/beta-Hydrolases"/>
    <property type="match status" value="1"/>
</dbReference>
<dbReference type="InterPro" id="IPR016986">
    <property type="entry name" value="UCP031982_abhydr"/>
</dbReference>
<dbReference type="Proteomes" id="UP001440612">
    <property type="component" value="Chromosome"/>
</dbReference>
<dbReference type="Pfam" id="PF03403">
    <property type="entry name" value="PAF-AH_p_II"/>
    <property type="match status" value="1"/>
</dbReference>
<sequence>MKDVLCAITLGVVASAGAAETAGLRLWDVEMPHHDRTAGVSIWYPDGAGGEPLLYADTPVFYGVDAALDAPVQAGTYPVVLFSHGMGGTLRAQAWLGAALAQRGAIVVSVTHANSTWGDFDMSEGVKHWTRVADMSAALDAVIADPDFADHVDLSRVMAAGFSFGGWTALSMGGVSGNHAGLVEACMTHPQMNACDVLLSDAVRLQNIDRDVWNADYSDPRVTHVAAIEPGLIWGLEVADAGGLVPDVLMIGLGDKGDRMQAADFDVSGLADLLPIARVERYAPAFHFTAMPLCKPMAAQMLAEEGDDAICTDPEGTNREAVHAAIVDAMARSLGL</sequence>
<keyword evidence="1 4" id="KW-0378">Hydrolase</keyword>
<dbReference type="GO" id="GO:0016787">
    <property type="term" value="F:hydrolase activity"/>
    <property type="evidence" value="ECO:0007669"/>
    <property type="project" value="UniProtKB-KW"/>
</dbReference>
<dbReference type="PIRSF" id="PIRSF031982">
    <property type="entry name" value="UCP031982_abhydr"/>
    <property type="match status" value="1"/>
</dbReference>
<keyword evidence="5" id="KW-1185">Reference proteome</keyword>
<dbReference type="PANTHER" id="PTHR10272">
    <property type="entry name" value="PLATELET-ACTIVATING FACTOR ACETYLHYDROLASE"/>
    <property type="match status" value="1"/>
</dbReference>